<dbReference type="PANTHER" id="PTHR30093">
    <property type="entry name" value="GENERAL SECRETION PATHWAY PROTEIN G"/>
    <property type="match status" value="1"/>
</dbReference>
<evidence type="ECO:0000259" key="1">
    <source>
        <dbReference type="Pfam" id="PF07596"/>
    </source>
</evidence>
<dbReference type="Gene3D" id="3.30.700.10">
    <property type="entry name" value="Glycoprotein, Type 4 Pilin"/>
    <property type="match status" value="1"/>
</dbReference>
<dbReference type="InterPro" id="IPR045584">
    <property type="entry name" value="Pilin-like"/>
</dbReference>
<dbReference type="AlphaFoldDB" id="A0A5C5XP85"/>
<comment type="caution">
    <text evidence="2">The sequence shown here is derived from an EMBL/GenBank/DDBJ whole genome shotgun (WGS) entry which is preliminary data.</text>
</comment>
<keyword evidence="3" id="KW-1185">Reference proteome</keyword>
<proteinExistence type="predicted"/>
<name>A0A5C5XP85_9PLAN</name>
<dbReference type="PANTHER" id="PTHR30093:SF2">
    <property type="entry name" value="TYPE II SECRETION SYSTEM PROTEIN H"/>
    <property type="match status" value="1"/>
</dbReference>
<dbReference type="NCBIfam" id="TIGR02532">
    <property type="entry name" value="IV_pilin_GFxxxE"/>
    <property type="match status" value="1"/>
</dbReference>
<dbReference type="Proteomes" id="UP000316095">
    <property type="component" value="Unassembled WGS sequence"/>
</dbReference>
<dbReference type="EMBL" id="SJPG01000001">
    <property type="protein sequence ID" value="TWT63592.1"/>
    <property type="molecule type" value="Genomic_DNA"/>
</dbReference>
<accession>A0A5C5XP85</accession>
<evidence type="ECO:0000313" key="2">
    <source>
        <dbReference type="EMBL" id="TWT63592.1"/>
    </source>
</evidence>
<organism evidence="2 3">
    <name type="scientific">Rubinisphaera italica</name>
    <dbReference type="NCBI Taxonomy" id="2527969"/>
    <lineage>
        <taxon>Bacteria</taxon>
        <taxon>Pseudomonadati</taxon>
        <taxon>Planctomycetota</taxon>
        <taxon>Planctomycetia</taxon>
        <taxon>Planctomycetales</taxon>
        <taxon>Planctomycetaceae</taxon>
        <taxon>Rubinisphaera</taxon>
    </lineage>
</organism>
<dbReference type="InterPro" id="IPR027558">
    <property type="entry name" value="Pre_pil_HX9DG_C"/>
</dbReference>
<sequence>MTLKRNAFTLIELLVVIAIIAILVALLLPAVQQAREAARRSSCKNNLKQIGLALHNYHDVHGCFPIASYRQPAGHSSASWLVRILPMLEQGAAYDQLTFNGSDFGGELGVDENWDTLSKLRAPTIICPSSPMPETVSKDISTKPTKTTYPAAPNNYVVQTSNYVGISGAFSAIDPTTGTLSGTPPSFYWTGYGGMTATGIIVPAGHADSRVRFRNVTDGTSNTMAVAEQSGYYINGSGIEEDRRSSNTWGGAWGGDTSGWTGSPTAYWSNATTIRYEINQADLPWWAVVEGAPNAPLTSAHDGGMQIVMTDGSVRFVSENINFTTLVGLCHRNDNHVLGEL</sequence>
<dbReference type="Pfam" id="PF07596">
    <property type="entry name" value="SBP_bac_10"/>
    <property type="match status" value="1"/>
</dbReference>
<reference evidence="2 3" key="1">
    <citation type="submission" date="2019-02" db="EMBL/GenBank/DDBJ databases">
        <title>Deep-cultivation of Planctomycetes and their phenomic and genomic characterization uncovers novel biology.</title>
        <authorList>
            <person name="Wiegand S."/>
            <person name="Jogler M."/>
            <person name="Boedeker C."/>
            <person name="Pinto D."/>
            <person name="Vollmers J."/>
            <person name="Rivas-Marin E."/>
            <person name="Kohn T."/>
            <person name="Peeters S.H."/>
            <person name="Heuer A."/>
            <person name="Rast P."/>
            <person name="Oberbeckmann S."/>
            <person name="Bunk B."/>
            <person name="Jeske O."/>
            <person name="Meyerdierks A."/>
            <person name="Storesund J.E."/>
            <person name="Kallscheuer N."/>
            <person name="Luecker S."/>
            <person name="Lage O.M."/>
            <person name="Pohl T."/>
            <person name="Merkel B.J."/>
            <person name="Hornburger P."/>
            <person name="Mueller R.-W."/>
            <person name="Bruemmer F."/>
            <person name="Labrenz M."/>
            <person name="Spormann A.M."/>
            <person name="Op Den Camp H."/>
            <person name="Overmann J."/>
            <person name="Amann R."/>
            <person name="Jetten M.S.M."/>
            <person name="Mascher T."/>
            <person name="Medema M.H."/>
            <person name="Devos D.P."/>
            <person name="Kaster A.-K."/>
            <person name="Ovreas L."/>
            <person name="Rohde M."/>
            <person name="Galperin M.Y."/>
            <person name="Jogler C."/>
        </authorList>
    </citation>
    <scope>NUCLEOTIDE SEQUENCE [LARGE SCALE GENOMIC DNA]</scope>
    <source>
        <strain evidence="2 3">Pan54</strain>
    </source>
</reference>
<dbReference type="Pfam" id="PF07963">
    <property type="entry name" value="N_methyl"/>
    <property type="match status" value="1"/>
</dbReference>
<dbReference type="SUPFAM" id="SSF54523">
    <property type="entry name" value="Pili subunits"/>
    <property type="match status" value="1"/>
</dbReference>
<dbReference type="NCBIfam" id="TIGR04294">
    <property type="entry name" value="pre_pil_HX9DG"/>
    <property type="match status" value="1"/>
</dbReference>
<dbReference type="RefSeq" id="WP_165441998.1">
    <property type="nucleotide sequence ID" value="NZ_SJPG01000001.1"/>
</dbReference>
<gene>
    <name evidence="2" type="ORF">Pan54_43460</name>
</gene>
<dbReference type="InterPro" id="IPR011453">
    <property type="entry name" value="DUF1559"/>
</dbReference>
<evidence type="ECO:0000313" key="3">
    <source>
        <dbReference type="Proteomes" id="UP000316095"/>
    </source>
</evidence>
<dbReference type="InterPro" id="IPR012902">
    <property type="entry name" value="N_methyl_site"/>
</dbReference>
<feature type="domain" description="DUF1559" evidence="1">
    <location>
        <begin position="32"/>
        <end position="323"/>
    </location>
</feature>
<protein>
    <submittedName>
        <fullName evidence="2">Putative major pilin subunit</fullName>
    </submittedName>
</protein>